<dbReference type="EMBL" id="BLAL01000074">
    <property type="protein sequence ID" value="GES83826.1"/>
    <property type="molecule type" value="Genomic_DNA"/>
</dbReference>
<evidence type="ECO:0000313" key="3">
    <source>
        <dbReference type="Proteomes" id="UP000615446"/>
    </source>
</evidence>
<feature type="region of interest" description="Disordered" evidence="1">
    <location>
        <begin position="144"/>
        <end position="200"/>
    </location>
</feature>
<evidence type="ECO:0000256" key="1">
    <source>
        <dbReference type="SAM" id="MobiDB-lite"/>
    </source>
</evidence>
<organism evidence="2 3">
    <name type="scientific">Rhizophagus clarus</name>
    <dbReference type="NCBI Taxonomy" id="94130"/>
    <lineage>
        <taxon>Eukaryota</taxon>
        <taxon>Fungi</taxon>
        <taxon>Fungi incertae sedis</taxon>
        <taxon>Mucoromycota</taxon>
        <taxon>Glomeromycotina</taxon>
        <taxon>Glomeromycetes</taxon>
        <taxon>Glomerales</taxon>
        <taxon>Glomeraceae</taxon>
        <taxon>Rhizophagus</taxon>
    </lineage>
</organism>
<proteinExistence type="predicted"/>
<name>A0A8H3QLH9_9GLOM</name>
<feature type="compositionally biased region" description="Polar residues" evidence="1">
    <location>
        <begin position="175"/>
        <end position="187"/>
    </location>
</feature>
<accession>A0A8H3QLH9</accession>
<dbReference type="AlphaFoldDB" id="A0A8H3QLH9"/>
<dbReference type="OrthoDB" id="2387368at2759"/>
<evidence type="ECO:0000313" key="2">
    <source>
        <dbReference type="EMBL" id="GES83826.1"/>
    </source>
</evidence>
<feature type="compositionally biased region" description="Basic and acidic residues" evidence="1">
    <location>
        <begin position="162"/>
        <end position="174"/>
    </location>
</feature>
<feature type="compositionally biased region" description="Basic and acidic residues" evidence="1">
    <location>
        <begin position="188"/>
        <end position="200"/>
    </location>
</feature>
<gene>
    <name evidence="2" type="ORF">RCL2_001097600</name>
</gene>
<dbReference type="Proteomes" id="UP000615446">
    <property type="component" value="Unassembled WGS sequence"/>
</dbReference>
<sequence length="291" mass="33894">MYKDKVLQKNPKEKLDFLIKQIEKIQTEMNGLDTLSQEDSTTQDSTINFTQRIPKPKGNYVNIPNVLKISKMKHNEYQNHIRDLVKLHVDLNKEYKKQSPKAIELITLKFRKRNPDFPDTINNWAIKMMVKRITIIYLGEYRKKGKEQENKKMNQVSKRSKNKESADHDSHDNSDTNIGQDNGSSNEVRSDKNQEGNSEKNIYDKIIRIAENSHAKNSSSNEEDKFIKLLKNKSDNTGEESTNPNEIVEMKQKALPITHAKRKQIENEVNEVINTKKKVQKQNRSKKNCSL</sequence>
<reference evidence="2" key="1">
    <citation type="submission" date="2019-10" db="EMBL/GenBank/DDBJ databases">
        <title>Conservation and host-specific expression of non-tandemly repeated heterogenous ribosome RNA gene in arbuscular mycorrhizal fungi.</title>
        <authorList>
            <person name="Maeda T."/>
            <person name="Kobayashi Y."/>
            <person name="Nakagawa T."/>
            <person name="Ezawa T."/>
            <person name="Yamaguchi K."/>
            <person name="Bino T."/>
            <person name="Nishimoto Y."/>
            <person name="Shigenobu S."/>
            <person name="Kawaguchi M."/>
        </authorList>
    </citation>
    <scope>NUCLEOTIDE SEQUENCE</scope>
    <source>
        <strain evidence="2">HR1</strain>
    </source>
</reference>
<comment type="caution">
    <text evidence="2">The sequence shown here is derived from an EMBL/GenBank/DDBJ whole genome shotgun (WGS) entry which is preliminary data.</text>
</comment>
<protein>
    <submittedName>
        <fullName evidence="2">Uncharacterized protein</fullName>
    </submittedName>
</protein>